<proteinExistence type="predicted"/>
<organism evidence="3 4">
    <name type="scientific">Roseospira marina</name>
    <dbReference type="NCBI Taxonomy" id="140057"/>
    <lineage>
        <taxon>Bacteria</taxon>
        <taxon>Pseudomonadati</taxon>
        <taxon>Pseudomonadota</taxon>
        <taxon>Alphaproteobacteria</taxon>
        <taxon>Rhodospirillales</taxon>
        <taxon>Rhodospirillaceae</taxon>
        <taxon>Roseospira</taxon>
    </lineage>
</organism>
<evidence type="ECO:0000256" key="1">
    <source>
        <dbReference type="ARBA" id="ARBA00023125"/>
    </source>
</evidence>
<dbReference type="PROSITE" id="PS50943">
    <property type="entry name" value="HTH_CROC1"/>
    <property type="match status" value="1"/>
</dbReference>
<dbReference type="Proteomes" id="UP000324065">
    <property type="component" value="Unassembled WGS sequence"/>
</dbReference>
<dbReference type="Gene3D" id="1.10.260.40">
    <property type="entry name" value="lambda repressor-like DNA-binding domains"/>
    <property type="match status" value="1"/>
</dbReference>
<gene>
    <name evidence="3" type="ORF">F1188_10955</name>
</gene>
<feature type="domain" description="HTH cro/C1-type" evidence="2">
    <location>
        <begin position="23"/>
        <end position="77"/>
    </location>
</feature>
<accession>A0A5M6IAV1</accession>
<dbReference type="SUPFAM" id="SSF47413">
    <property type="entry name" value="lambda repressor-like DNA-binding domains"/>
    <property type="match status" value="1"/>
</dbReference>
<name>A0A5M6IAV1_9PROT</name>
<evidence type="ECO:0000259" key="2">
    <source>
        <dbReference type="PROSITE" id="PS50943"/>
    </source>
</evidence>
<dbReference type="PANTHER" id="PTHR46797">
    <property type="entry name" value="HTH-TYPE TRANSCRIPTIONAL REGULATOR"/>
    <property type="match status" value="1"/>
</dbReference>
<evidence type="ECO:0000313" key="4">
    <source>
        <dbReference type="Proteomes" id="UP000324065"/>
    </source>
</evidence>
<dbReference type="GO" id="GO:0003700">
    <property type="term" value="F:DNA-binding transcription factor activity"/>
    <property type="evidence" value="ECO:0007669"/>
    <property type="project" value="TreeGrafter"/>
</dbReference>
<dbReference type="OrthoDB" id="7362349at2"/>
<keyword evidence="1" id="KW-0238">DNA-binding</keyword>
<sequence>MNESVRRRGQRNVALERDIGQSIREARERAGLSVADMAERMGMQPAQVHRLENGSVIITVSAMASAARVLGVPVSTFFGQHDPLAGGNSAASDDPEEREVLEAYRALRPDARRGFLDFLLGVAAK</sequence>
<dbReference type="GO" id="GO:0003677">
    <property type="term" value="F:DNA binding"/>
    <property type="evidence" value="ECO:0007669"/>
    <property type="project" value="UniProtKB-KW"/>
</dbReference>
<dbReference type="Pfam" id="PF13560">
    <property type="entry name" value="HTH_31"/>
    <property type="match status" value="1"/>
</dbReference>
<dbReference type="RefSeq" id="WP_150062464.1">
    <property type="nucleotide sequence ID" value="NZ_JACHII010000021.1"/>
</dbReference>
<dbReference type="PANTHER" id="PTHR46797:SF19">
    <property type="entry name" value="BLL2473 PROTEIN"/>
    <property type="match status" value="1"/>
</dbReference>
<dbReference type="SMART" id="SM00530">
    <property type="entry name" value="HTH_XRE"/>
    <property type="match status" value="1"/>
</dbReference>
<evidence type="ECO:0000313" key="3">
    <source>
        <dbReference type="EMBL" id="KAA5605414.1"/>
    </source>
</evidence>
<keyword evidence="4" id="KW-1185">Reference proteome</keyword>
<dbReference type="GO" id="GO:0005829">
    <property type="term" value="C:cytosol"/>
    <property type="evidence" value="ECO:0007669"/>
    <property type="project" value="TreeGrafter"/>
</dbReference>
<dbReference type="CDD" id="cd00093">
    <property type="entry name" value="HTH_XRE"/>
    <property type="match status" value="1"/>
</dbReference>
<dbReference type="InterPro" id="IPR001387">
    <property type="entry name" value="Cro/C1-type_HTH"/>
</dbReference>
<comment type="caution">
    <text evidence="3">The sequence shown here is derived from an EMBL/GenBank/DDBJ whole genome shotgun (WGS) entry which is preliminary data.</text>
</comment>
<dbReference type="InterPro" id="IPR010982">
    <property type="entry name" value="Lambda_DNA-bd_dom_sf"/>
</dbReference>
<dbReference type="AlphaFoldDB" id="A0A5M6IAV1"/>
<reference evidence="3 4" key="1">
    <citation type="submission" date="2019-09" db="EMBL/GenBank/DDBJ databases">
        <title>Genome sequence of Roseospira marina, one of the more divergent members of the non-sulfur purple photosynthetic bacterial family, the Rhodospirillaceae.</title>
        <authorList>
            <person name="Meyer T."/>
            <person name="Kyndt J."/>
        </authorList>
    </citation>
    <scope>NUCLEOTIDE SEQUENCE [LARGE SCALE GENOMIC DNA]</scope>
    <source>
        <strain evidence="3 4">DSM 15113</strain>
    </source>
</reference>
<dbReference type="InterPro" id="IPR050807">
    <property type="entry name" value="TransReg_Diox_bact_type"/>
</dbReference>
<dbReference type="EMBL" id="VWPJ01000009">
    <property type="protein sequence ID" value="KAA5605414.1"/>
    <property type="molecule type" value="Genomic_DNA"/>
</dbReference>
<protein>
    <submittedName>
        <fullName evidence="3">Helix-turn-helix transcriptional regulator</fullName>
    </submittedName>
</protein>